<keyword evidence="3" id="KW-1185">Reference proteome</keyword>
<proteinExistence type="predicted"/>
<organism evidence="2 3">
    <name type="scientific">Helianthus annuus</name>
    <name type="common">Common sunflower</name>
    <dbReference type="NCBI Taxonomy" id="4232"/>
    <lineage>
        <taxon>Eukaryota</taxon>
        <taxon>Viridiplantae</taxon>
        <taxon>Streptophyta</taxon>
        <taxon>Embryophyta</taxon>
        <taxon>Tracheophyta</taxon>
        <taxon>Spermatophyta</taxon>
        <taxon>Magnoliopsida</taxon>
        <taxon>eudicotyledons</taxon>
        <taxon>Gunneridae</taxon>
        <taxon>Pentapetalae</taxon>
        <taxon>asterids</taxon>
        <taxon>campanulids</taxon>
        <taxon>Asterales</taxon>
        <taxon>Asteraceae</taxon>
        <taxon>Asteroideae</taxon>
        <taxon>Heliantheae alliance</taxon>
        <taxon>Heliantheae</taxon>
        <taxon>Helianthus</taxon>
    </lineage>
</organism>
<accession>A0A9K3DE61</accession>
<evidence type="ECO:0000313" key="3">
    <source>
        <dbReference type="Proteomes" id="UP000215914"/>
    </source>
</evidence>
<evidence type="ECO:0000259" key="1">
    <source>
        <dbReference type="Pfam" id="PF07250"/>
    </source>
</evidence>
<dbReference type="AlphaFoldDB" id="A0A9K3DE61"/>
<sequence>MSSDKAYSLAFLVQTNDPVIENNLYPFVFLNTNGNLFIFQQITTRLCLIIRGTKF</sequence>
<comment type="caution">
    <text evidence="2">The sequence shown here is derived from an EMBL/GenBank/DDBJ whole genome shotgun (WGS) entry which is preliminary data.</text>
</comment>
<dbReference type="Pfam" id="PF07250">
    <property type="entry name" value="Glyoxal_oxid_N"/>
    <property type="match status" value="1"/>
</dbReference>
<dbReference type="EMBL" id="MNCJ02000332">
    <property type="protein sequence ID" value="KAF5753435.1"/>
    <property type="molecule type" value="Genomic_DNA"/>
</dbReference>
<dbReference type="Proteomes" id="UP000215914">
    <property type="component" value="Unassembled WGS sequence"/>
</dbReference>
<protein>
    <submittedName>
        <fullName evidence="2">Glyoxal oxidase</fullName>
    </submittedName>
</protein>
<reference evidence="2" key="2">
    <citation type="submission" date="2020-06" db="EMBL/GenBank/DDBJ databases">
        <title>Helianthus annuus Genome sequencing and assembly Release 2.</title>
        <authorList>
            <person name="Gouzy J."/>
            <person name="Langlade N."/>
            <person name="Munos S."/>
        </authorList>
    </citation>
    <scope>NUCLEOTIDE SEQUENCE</scope>
    <source>
        <tissue evidence="2">Leaves</tissue>
    </source>
</reference>
<name>A0A9K3DE61_HELAN</name>
<dbReference type="InterPro" id="IPR009880">
    <property type="entry name" value="Glyoxal_oxidase_N"/>
</dbReference>
<dbReference type="Gramene" id="mRNA:HanXRQr2_Chr17g0780121">
    <property type="protein sequence ID" value="CDS:HanXRQr2_Chr17g0780121.1"/>
    <property type="gene ID" value="HanXRQr2_Chr17g0780121"/>
</dbReference>
<feature type="domain" description="Glyoxal oxidase N-terminal" evidence="1">
    <location>
        <begin position="3"/>
        <end position="41"/>
    </location>
</feature>
<gene>
    <name evidence="2" type="ORF">HanXRQr2_Chr17g0780121</name>
</gene>
<evidence type="ECO:0000313" key="2">
    <source>
        <dbReference type="EMBL" id="KAF5753435.1"/>
    </source>
</evidence>
<reference evidence="2" key="1">
    <citation type="journal article" date="2017" name="Nature">
        <title>The sunflower genome provides insights into oil metabolism, flowering and Asterid evolution.</title>
        <authorList>
            <person name="Badouin H."/>
            <person name="Gouzy J."/>
            <person name="Grassa C.J."/>
            <person name="Murat F."/>
            <person name="Staton S.E."/>
            <person name="Cottret L."/>
            <person name="Lelandais-Briere C."/>
            <person name="Owens G.L."/>
            <person name="Carrere S."/>
            <person name="Mayjonade B."/>
            <person name="Legrand L."/>
            <person name="Gill N."/>
            <person name="Kane N.C."/>
            <person name="Bowers J.E."/>
            <person name="Hubner S."/>
            <person name="Bellec A."/>
            <person name="Berard A."/>
            <person name="Berges H."/>
            <person name="Blanchet N."/>
            <person name="Boniface M.C."/>
            <person name="Brunel D."/>
            <person name="Catrice O."/>
            <person name="Chaidir N."/>
            <person name="Claudel C."/>
            <person name="Donnadieu C."/>
            <person name="Faraut T."/>
            <person name="Fievet G."/>
            <person name="Helmstetter N."/>
            <person name="King M."/>
            <person name="Knapp S.J."/>
            <person name="Lai Z."/>
            <person name="Le Paslier M.C."/>
            <person name="Lippi Y."/>
            <person name="Lorenzon L."/>
            <person name="Mandel J.R."/>
            <person name="Marage G."/>
            <person name="Marchand G."/>
            <person name="Marquand E."/>
            <person name="Bret-Mestries E."/>
            <person name="Morien E."/>
            <person name="Nambeesan S."/>
            <person name="Nguyen T."/>
            <person name="Pegot-Espagnet P."/>
            <person name="Pouilly N."/>
            <person name="Raftis F."/>
            <person name="Sallet E."/>
            <person name="Schiex T."/>
            <person name="Thomas J."/>
            <person name="Vandecasteele C."/>
            <person name="Vares D."/>
            <person name="Vear F."/>
            <person name="Vautrin S."/>
            <person name="Crespi M."/>
            <person name="Mangin B."/>
            <person name="Burke J.M."/>
            <person name="Salse J."/>
            <person name="Munos S."/>
            <person name="Vincourt P."/>
            <person name="Rieseberg L.H."/>
            <person name="Langlade N.B."/>
        </authorList>
    </citation>
    <scope>NUCLEOTIDE SEQUENCE</scope>
    <source>
        <tissue evidence="2">Leaves</tissue>
    </source>
</reference>